<dbReference type="InterPro" id="IPR025194">
    <property type="entry name" value="RodZ-like_C"/>
</dbReference>
<feature type="compositionally biased region" description="Low complexity" evidence="1">
    <location>
        <begin position="167"/>
        <end position="178"/>
    </location>
</feature>
<name>A0ABW5TL22_9ENTE</name>
<proteinExistence type="predicted"/>
<keyword evidence="2" id="KW-1133">Transmembrane helix</keyword>
<dbReference type="Pfam" id="PF13464">
    <property type="entry name" value="RodZ_C"/>
    <property type="match status" value="1"/>
</dbReference>
<dbReference type="PANTHER" id="PTHR34475:SF1">
    <property type="entry name" value="CYTOSKELETON PROTEIN RODZ"/>
    <property type="match status" value="1"/>
</dbReference>
<evidence type="ECO:0000313" key="5">
    <source>
        <dbReference type="Proteomes" id="UP001597427"/>
    </source>
</evidence>
<feature type="region of interest" description="Disordered" evidence="1">
    <location>
        <begin position="147"/>
        <end position="196"/>
    </location>
</feature>
<comment type="caution">
    <text evidence="4">The sequence shown here is derived from an EMBL/GenBank/DDBJ whole genome shotgun (WGS) entry which is preliminary data.</text>
</comment>
<keyword evidence="5" id="KW-1185">Reference proteome</keyword>
<evidence type="ECO:0000313" key="4">
    <source>
        <dbReference type="EMBL" id="MFD2730012.1"/>
    </source>
</evidence>
<evidence type="ECO:0000256" key="1">
    <source>
        <dbReference type="SAM" id="MobiDB-lite"/>
    </source>
</evidence>
<protein>
    <submittedName>
        <fullName evidence="4">Helix-turn-helix domain-containing protein</fullName>
    </submittedName>
</protein>
<dbReference type="PANTHER" id="PTHR34475">
    <property type="match status" value="1"/>
</dbReference>
<reference evidence="5" key="1">
    <citation type="journal article" date="2019" name="Int. J. Syst. Evol. Microbiol.">
        <title>The Global Catalogue of Microorganisms (GCM) 10K type strain sequencing project: providing services to taxonomists for standard genome sequencing and annotation.</title>
        <authorList>
            <consortium name="The Broad Institute Genomics Platform"/>
            <consortium name="The Broad Institute Genome Sequencing Center for Infectious Disease"/>
            <person name="Wu L."/>
            <person name="Ma J."/>
        </authorList>
    </citation>
    <scope>NUCLEOTIDE SEQUENCE [LARGE SCALE GENOMIC DNA]</scope>
    <source>
        <strain evidence="5">TISTR 932</strain>
    </source>
</reference>
<sequence>MSNEILIGAQLREARLNKKITIDELQQKTKIQKRYLEALEEGTFDRLPGTYYVRSFIRQYATVVGLDGDYLVAVFDGKAEFGPALPQRPQPEHIQGSRKAQHVAEKQKKVWIDYLPVILLALIAMTVLVVVFYMSWSNRTSKPMIAQNDSSISVNNQVRSESESSKENTSQSSTTPSSSEKKEKEMKIERTQSTQDQATLTVTDAKNPIELSFTGKNGRCWVGVLVNNAYVYQNTFETGETQSYTLPEGTTNATIVLGASAYIDIKANNQALDFNDPQYSLLKKNVTLAISYRE</sequence>
<dbReference type="Pfam" id="PF13413">
    <property type="entry name" value="HTH_25"/>
    <property type="match status" value="1"/>
</dbReference>
<dbReference type="EMBL" id="JBHUMO010000072">
    <property type="protein sequence ID" value="MFD2730012.1"/>
    <property type="molecule type" value="Genomic_DNA"/>
</dbReference>
<dbReference type="InterPro" id="IPR050400">
    <property type="entry name" value="Bact_Cytoskel_RodZ"/>
</dbReference>
<evidence type="ECO:0000256" key="2">
    <source>
        <dbReference type="SAM" id="Phobius"/>
    </source>
</evidence>
<feature type="compositionally biased region" description="Basic and acidic residues" evidence="1">
    <location>
        <begin position="179"/>
        <end position="190"/>
    </location>
</feature>
<accession>A0ABW5TL22</accession>
<dbReference type="Gene3D" id="1.10.260.40">
    <property type="entry name" value="lambda repressor-like DNA-binding domains"/>
    <property type="match status" value="1"/>
</dbReference>
<dbReference type="InterPro" id="IPR010982">
    <property type="entry name" value="Lambda_DNA-bd_dom_sf"/>
</dbReference>
<organism evidence="4 5">
    <name type="scientific">Enterococcus camelliae</name>
    <dbReference type="NCBI Taxonomy" id="453959"/>
    <lineage>
        <taxon>Bacteria</taxon>
        <taxon>Bacillati</taxon>
        <taxon>Bacillota</taxon>
        <taxon>Bacilli</taxon>
        <taxon>Lactobacillales</taxon>
        <taxon>Enterococcaceae</taxon>
        <taxon>Enterococcus</taxon>
    </lineage>
</organism>
<keyword evidence="2" id="KW-0812">Transmembrane</keyword>
<keyword evidence="2" id="KW-0472">Membrane</keyword>
<dbReference type="SUPFAM" id="SSF47413">
    <property type="entry name" value="lambda repressor-like DNA-binding domains"/>
    <property type="match status" value="1"/>
</dbReference>
<gene>
    <name evidence="4" type="ORF">ACFSR0_11565</name>
</gene>
<feature type="transmembrane region" description="Helical" evidence="2">
    <location>
        <begin position="114"/>
        <end position="136"/>
    </location>
</feature>
<evidence type="ECO:0000259" key="3">
    <source>
        <dbReference type="Pfam" id="PF13464"/>
    </source>
</evidence>
<feature type="domain" description="Cytoskeleton protein RodZ-like C-terminal" evidence="3">
    <location>
        <begin position="217"/>
        <end position="276"/>
    </location>
</feature>
<dbReference type="RefSeq" id="WP_379982888.1">
    <property type="nucleotide sequence ID" value="NZ_JBHUMO010000072.1"/>
</dbReference>
<feature type="compositionally biased region" description="Polar residues" evidence="1">
    <location>
        <begin position="147"/>
        <end position="159"/>
    </location>
</feature>
<dbReference type="Proteomes" id="UP001597427">
    <property type="component" value="Unassembled WGS sequence"/>
</dbReference>